<organism evidence="2 3">
    <name type="scientific">Gossypium barbadense</name>
    <name type="common">Sea Island cotton</name>
    <name type="synonym">Hibiscus barbadensis</name>
    <dbReference type="NCBI Taxonomy" id="3634"/>
    <lineage>
        <taxon>Eukaryota</taxon>
        <taxon>Viridiplantae</taxon>
        <taxon>Streptophyta</taxon>
        <taxon>Embryophyta</taxon>
        <taxon>Tracheophyta</taxon>
        <taxon>Spermatophyta</taxon>
        <taxon>Magnoliopsida</taxon>
        <taxon>eudicotyledons</taxon>
        <taxon>Gunneridae</taxon>
        <taxon>Pentapetalae</taxon>
        <taxon>rosids</taxon>
        <taxon>malvids</taxon>
        <taxon>Malvales</taxon>
        <taxon>Malvaceae</taxon>
        <taxon>Malvoideae</taxon>
        <taxon>Gossypium</taxon>
    </lineage>
</organism>
<dbReference type="Pfam" id="PF01851">
    <property type="entry name" value="PC_rep"/>
    <property type="match status" value="1"/>
</dbReference>
<dbReference type="InterPro" id="IPR011989">
    <property type="entry name" value="ARM-like"/>
</dbReference>
<evidence type="ECO:0000256" key="1">
    <source>
        <dbReference type="ARBA" id="ARBA00022737"/>
    </source>
</evidence>
<evidence type="ECO:0000313" key="2">
    <source>
        <dbReference type="EMBL" id="PPS07989.1"/>
    </source>
</evidence>
<evidence type="ECO:0000313" key="3">
    <source>
        <dbReference type="Proteomes" id="UP000239757"/>
    </source>
</evidence>
<proteinExistence type="predicted"/>
<keyword evidence="1" id="KW-0677">Repeat</keyword>
<dbReference type="InterPro" id="IPR002015">
    <property type="entry name" value="Proteasome/cyclosome_rpt"/>
</dbReference>
<gene>
    <name evidence="2" type="ORF">GOBAR_AA12665</name>
</gene>
<dbReference type="Proteomes" id="UP000239757">
    <property type="component" value="Unassembled WGS sequence"/>
</dbReference>
<protein>
    <submittedName>
        <fullName evidence="2">Uncharacterized protein</fullName>
    </submittedName>
</protein>
<sequence>MVEEAVVISLGLIGAGTNNARIVGMLRNLLSFYYKVRITQGLVHIGKGLLTLNPYHSDRLLCSSPGWLTQNYHWFSDPFNLCPSGYCERAELATENEQLVSIPCSRIVE</sequence>
<name>A0A2P5XXB9_GOSBA</name>
<dbReference type="Gene3D" id="1.25.10.10">
    <property type="entry name" value="Leucine-rich Repeat Variant"/>
    <property type="match status" value="1"/>
</dbReference>
<dbReference type="OrthoDB" id="1748117at2759"/>
<reference evidence="2 3" key="1">
    <citation type="submission" date="2015-01" db="EMBL/GenBank/DDBJ databases">
        <title>Genome of allotetraploid Gossypium barbadense reveals genomic plasticity and fiber elongation in cotton evolution.</title>
        <authorList>
            <person name="Chen X."/>
            <person name="Liu X."/>
            <person name="Zhao B."/>
            <person name="Zheng H."/>
            <person name="Hu Y."/>
            <person name="Lu G."/>
            <person name="Yang C."/>
            <person name="Chen J."/>
            <person name="Shan C."/>
            <person name="Zhang L."/>
            <person name="Zhou Y."/>
            <person name="Wang L."/>
            <person name="Guo W."/>
            <person name="Bai Y."/>
            <person name="Ruan J."/>
            <person name="Shangguan X."/>
            <person name="Mao Y."/>
            <person name="Jiang J."/>
            <person name="Zhu Y."/>
            <person name="Lei J."/>
            <person name="Kang H."/>
            <person name="Chen S."/>
            <person name="He X."/>
            <person name="Wang R."/>
            <person name="Wang Y."/>
            <person name="Chen J."/>
            <person name="Wang L."/>
            <person name="Yu S."/>
            <person name="Wang B."/>
            <person name="Wei J."/>
            <person name="Song S."/>
            <person name="Lu X."/>
            <person name="Gao Z."/>
            <person name="Gu W."/>
            <person name="Deng X."/>
            <person name="Ma D."/>
            <person name="Wang S."/>
            <person name="Liang W."/>
            <person name="Fang L."/>
            <person name="Cai C."/>
            <person name="Zhu X."/>
            <person name="Zhou B."/>
            <person name="Zhang Y."/>
            <person name="Chen Z."/>
            <person name="Xu S."/>
            <person name="Zhu R."/>
            <person name="Wang S."/>
            <person name="Zhang T."/>
            <person name="Zhao G."/>
        </authorList>
    </citation>
    <scope>NUCLEOTIDE SEQUENCE [LARGE SCALE GENOMIC DNA]</scope>
    <source>
        <strain evidence="3">cv. Xinhai21</strain>
        <tissue evidence="2">Leaf</tissue>
    </source>
</reference>
<dbReference type="EMBL" id="KZ664079">
    <property type="protein sequence ID" value="PPS07989.1"/>
    <property type="molecule type" value="Genomic_DNA"/>
</dbReference>
<accession>A0A2P5XXB9</accession>
<dbReference type="AlphaFoldDB" id="A0A2P5XXB9"/>